<sequence length="132" mass="14694">MNLEFPVQPEDSSRPGEHVPGEILIVAASRVNRIVVESTVRRMGRPCRALDFTTLTEISDTGRPDLVIFDCSGRVELCRDFTALFNQRIRPKLMIICGSETIDGIHHDMVLRKPVIADRLEEAILALLPSGA</sequence>
<reference evidence="1 2" key="1">
    <citation type="submission" date="2017-10" db="EMBL/GenBank/DDBJ databases">
        <title>Sedimentibacterium mangrovi gen. nov., sp. nov., a novel member of family Phyllobacteriacea isolated from mangrove sediment.</title>
        <authorList>
            <person name="Liao H."/>
            <person name="Tian Y."/>
        </authorList>
    </citation>
    <scope>NUCLEOTIDE SEQUENCE [LARGE SCALE GENOMIC DNA]</scope>
    <source>
        <strain evidence="1 2">X9-2-2</strain>
    </source>
</reference>
<accession>A0A2G1QLD5</accession>
<dbReference type="InterPro" id="IPR011006">
    <property type="entry name" value="CheY-like_superfamily"/>
</dbReference>
<keyword evidence="2" id="KW-1185">Reference proteome</keyword>
<proteinExistence type="predicted"/>
<name>A0A2G1QLD5_9HYPH</name>
<evidence type="ECO:0000313" key="1">
    <source>
        <dbReference type="EMBL" id="PHP66271.1"/>
    </source>
</evidence>
<dbReference type="AlphaFoldDB" id="A0A2G1QLD5"/>
<dbReference type="SUPFAM" id="SSF52172">
    <property type="entry name" value="CheY-like"/>
    <property type="match status" value="1"/>
</dbReference>
<organism evidence="1 2">
    <name type="scientific">Zhengella mangrovi</name>
    <dbReference type="NCBI Taxonomy" id="1982044"/>
    <lineage>
        <taxon>Bacteria</taxon>
        <taxon>Pseudomonadati</taxon>
        <taxon>Pseudomonadota</taxon>
        <taxon>Alphaproteobacteria</taxon>
        <taxon>Hyphomicrobiales</taxon>
        <taxon>Notoacmeibacteraceae</taxon>
        <taxon>Zhengella</taxon>
    </lineage>
</organism>
<evidence type="ECO:0000313" key="2">
    <source>
        <dbReference type="Proteomes" id="UP000221168"/>
    </source>
</evidence>
<dbReference type="Proteomes" id="UP000221168">
    <property type="component" value="Unassembled WGS sequence"/>
</dbReference>
<dbReference type="EMBL" id="PDVP01000009">
    <property type="protein sequence ID" value="PHP66271.1"/>
    <property type="molecule type" value="Genomic_DNA"/>
</dbReference>
<protein>
    <recommendedName>
        <fullName evidence="3">Response regulatory domain-containing protein</fullName>
    </recommendedName>
</protein>
<evidence type="ECO:0008006" key="3">
    <source>
        <dbReference type="Google" id="ProtNLM"/>
    </source>
</evidence>
<comment type="caution">
    <text evidence="1">The sequence shown here is derived from an EMBL/GenBank/DDBJ whole genome shotgun (WGS) entry which is preliminary data.</text>
</comment>
<gene>
    <name evidence="1" type="ORF">CSC94_15190</name>
</gene>